<dbReference type="SUPFAM" id="SSF50346">
    <property type="entry name" value="PRC-barrel domain"/>
    <property type="match status" value="1"/>
</dbReference>
<organism evidence="2 3">
    <name type="scientific">Halobellus litoreus</name>
    <dbReference type="NCBI Taxonomy" id="755310"/>
    <lineage>
        <taxon>Archaea</taxon>
        <taxon>Methanobacteriati</taxon>
        <taxon>Methanobacteriota</taxon>
        <taxon>Stenosarchaea group</taxon>
        <taxon>Halobacteria</taxon>
        <taxon>Halobacteriales</taxon>
        <taxon>Haloferacaceae</taxon>
        <taxon>Halobellus</taxon>
    </lineage>
</organism>
<dbReference type="EMBL" id="JBHUDP010000003">
    <property type="protein sequence ID" value="MFD1686290.1"/>
    <property type="molecule type" value="Genomic_DNA"/>
</dbReference>
<dbReference type="Gene3D" id="2.30.30.240">
    <property type="entry name" value="PRC-barrel domain"/>
    <property type="match status" value="1"/>
</dbReference>
<dbReference type="PANTHER" id="PTHR38137:SF2">
    <property type="entry name" value="PRC-BARREL DOMAIN-CONTAINING PROTEIN"/>
    <property type="match status" value="1"/>
</dbReference>
<comment type="caution">
    <text evidence="2">The sequence shown here is derived from an EMBL/GenBank/DDBJ whole genome shotgun (WGS) entry which is preliminary data.</text>
</comment>
<reference evidence="2 3" key="1">
    <citation type="journal article" date="2019" name="Int. J. Syst. Evol. Microbiol.">
        <title>The Global Catalogue of Microorganisms (GCM) 10K type strain sequencing project: providing services to taxonomists for standard genome sequencing and annotation.</title>
        <authorList>
            <consortium name="The Broad Institute Genomics Platform"/>
            <consortium name="The Broad Institute Genome Sequencing Center for Infectious Disease"/>
            <person name="Wu L."/>
            <person name="Ma J."/>
        </authorList>
    </citation>
    <scope>NUCLEOTIDE SEQUENCE [LARGE SCALE GENOMIC DNA]</scope>
    <source>
        <strain evidence="2 3">CGMCC 1.10387</strain>
    </source>
</reference>
<name>A0ABD6DWP2_9EURY</name>
<sequence length="80" mass="8625">MDTVLASSLAGDTVMTTDGLELGTVENVTMNVKTGELAYLRLDPDSQPSSGFDRTEEGQLLIPADRVEAKQDYLLVAPPR</sequence>
<feature type="domain" description="PRC-barrel" evidence="1">
    <location>
        <begin position="1"/>
        <end position="79"/>
    </location>
</feature>
<dbReference type="AlphaFoldDB" id="A0ABD6DWP2"/>
<evidence type="ECO:0000313" key="2">
    <source>
        <dbReference type="EMBL" id="MFD1686290.1"/>
    </source>
</evidence>
<dbReference type="RefSeq" id="WP_256308920.1">
    <property type="nucleotide sequence ID" value="NZ_JANHAW010000003.1"/>
</dbReference>
<protein>
    <submittedName>
        <fullName evidence="2">PRC-barrel domain-containing protein</fullName>
    </submittedName>
</protein>
<dbReference type="PANTHER" id="PTHR38137">
    <property type="entry name" value="PRC-BARREL DOMAIN PROTEIN"/>
    <property type="match status" value="1"/>
</dbReference>
<keyword evidence="3" id="KW-1185">Reference proteome</keyword>
<dbReference type="InterPro" id="IPR027275">
    <property type="entry name" value="PRC-brl_dom"/>
</dbReference>
<dbReference type="Proteomes" id="UP001597092">
    <property type="component" value="Unassembled WGS sequence"/>
</dbReference>
<proteinExistence type="predicted"/>
<gene>
    <name evidence="2" type="ORF">ACFSAS_11765</name>
</gene>
<evidence type="ECO:0000313" key="3">
    <source>
        <dbReference type="Proteomes" id="UP001597092"/>
    </source>
</evidence>
<evidence type="ECO:0000259" key="1">
    <source>
        <dbReference type="Pfam" id="PF05239"/>
    </source>
</evidence>
<accession>A0ABD6DWP2</accession>
<dbReference type="InterPro" id="IPR011033">
    <property type="entry name" value="PRC_barrel-like_sf"/>
</dbReference>
<dbReference type="Pfam" id="PF05239">
    <property type="entry name" value="PRC"/>
    <property type="match status" value="1"/>
</dbReference>